<proteinExistence type="predicted"/>
<dbReference type="Proteomes" id="UP001415169">
    <property type="component" value="Unassembled WGS sequence"/>
</dbReference>
<organism evidence="1 2">
    <name type="scientific">Gryllotalpicola daejeonensis</name>
    <dbReference type="NCBI Taxonomy" id="993087"/>
    <lineage>
        <taxon>Bacteria</taxon>
        <taxon>Bacillati</taxon>
        <taxon>Actinomycetota</taxon>
        <taxon>Actinomycetes</taxon>
        <taxon>Micrococcales</taxon>
        <taxon>Microbacteriaceae</taxon>
        <taxon>Gryllotalpicola</taxon>
    </lineage>
</organism>
<dbReference type="InterPro" id="IPR006944">
    <property type="entry name" value="Phage/GTA_portal"/>
</dbReference>
<gene>
    <name evidence="1" type="ORF">GCM10022286_05610</name>
</gene>
<reference evidence="1" key="2">
    <citation type="submission" date="2023-12" db="EMBL/GenBank/DDBJ databases">
        <authorList>
            <person name="Sun Q."/>
            <person name="Inoue M."/>
        </authorList>
    </citation>
    <scope>NUCLEOTIDE SEQUENCE</scope>
    <source>
        <strain evidence="1">JCM 17590</strain>
    </source>
</reference>
<evidence type="ECO:0000313" key="1">
    <source>
        <dbReference type="EMBL" id="GAA4155940.1"/>
    </source>
</evidence>
<dbReference type="RefSeq" id="WP_344790213.1">
    <property type="nucleotide sequence ID" value="NZ_BAABBV010000001.1"/>
</dbReference>
<sequence>MGFWRSLGDVLIGADSAPVQRRSDAEDAAPTQVPTWKQQIQAVRPHDALGLAAAYRCVSIITTALGQMDIEVLRGSDIIDAPVWIRQPDISQSRAAFIEQTATGLALHGNAYWLVTKDAFGRVQNVKVLDPRMVTITWTQDGTVTGYNWNGQTLTPDQVYHLALLRLPGDPYGLGPIQADQRGLRGAIDARDFASARFNGPTPQRGYLSVNEFLDDDQIDQAKTAWIESMQADNDIALLTGGATWNDTSLTAVDAQWIEGRQYDTNEVARLFGIPGALIDAPAAGGSMTYSNVVQMWSQFVRFGLSNFYREIEEAFSWLLPRGTTARFDVEGLLRADTTTRYAAYASAISAGWMLRSEVRAAENLPPVDGIDAVPAPTAPSDGETE</sequence>
<dbReference type="Gene3D" id="3.30.1120.70">
    <property type="match status" value="1"/>
</dbReference>
<name>A0ABP7ZFG2_9MICO</name>
<accession>A0ABP7ZFG2</accession>
<dbReference type="Gene3D" id="3.40.140.120">
    <property type="match status" value="1"/>
</dbReference>
<keyword evidence="2" id="KW-1185">Reference proteome</keyword>
<comment type="caution">
    <text evidence="1">The sequence shown here is derived from an EMBL/GenBank/DDBJ whole genome shotgun (WGS) entry which is preliminary data.</text>
</comment>
<evidence type="ECO:0000313" key="2">
    <source>
        <dbReference type="Proteomes" id="UP001415169"/>
    </source>
</evidence>
<dbReference type="EMBL" id="BAABBV010000001">
    <property type="protein sequence ID" value="GAA4155940.1"/>
    <property type="molecule type" value="Genomic_DNA"/>
</dbReference>
<dbReference type="NCBIfam" id="TIGR01537">
    <property type="entry name" value="portal_HK97"/>
    <property type="match status" value="1"/>
</dbReference>
<reference evidence="1" key="1">
    <citation type="journal article" date="2014" name="Int. J. Syst. Evol. Microbiol.">
        <title>Complete genome of a new Firmicutes species belonging to the dominant human colonic microbiota ('Ruminococcus bicirculans') reveals two chromosomes and a selective capacity to utilize plant glucans.</title>
        <authorList>
            <consortium name="NISC Comparative Sequencing Program"/>
            <person name="Wegmann U."/>
            <person name="Louis P."/>
            <person name="Goesmann A."/>
            <person name="Henrissat B."/>
            <person name="Duncan S.H."/>
            <person name="Flint H.J."/>
        </authorList>
    </citation>
    <scope>NUCLEOTIDE SEQUENCE</scope>
    <source>
        <strain evidence="1">JCM 17590</strain>
    </source>
</reference>
<dbReference type="InterPro" id="IPR006427">
    <property type="entry name" value="Portal_HK97"/>
</dbReference>
<protein>
    <submittedName>
        <fullName evidence="1">Phage portal protein</fullName>
    </submittedName>
</protein>
<dbReference type="Pfam" id="PF04860">
    <property type="entry name" value="Phage_portal"/>
    <property type="match status" value="1"/>
</dbReference>
<dbReference type="Gene3D" id="1.20.1270.210">
    <property type="match status" value="1"/>
</dbReference>